<comment type="caution">
    <text evidence="2">The sequence shown here is derived from an EMBL/GenBank/DDBJ whole genome shotgun (WGS) entry which is preliminary data.</text>
</comment>
<feature type="compositionally biased region" description="Basic residues" evidence="1">
    <location>
        <begin position="95"/>
        <end position="110"/>
    </location>
</feature>
<feature type="compositionally biased region" description="Acidic residues" evidence="1">
    <location>
        <begin position="36"/>
        <end position="50"/>
    </location>
</feature>
<reference evidence="2 3" key="1">
    <citation type="journal article" date="2024" name="Nat. Commun.">
        <title>Phylogenomics reveals the evolutionary origins of lichenization in chlorophyte algae.</title>
        <authorList>
            <person name="Puginier C."/>
            <person name="Libourel C."/>
            <person name="Otte J."/>
            <person name="Skaloud P."/>
            <person name="Haon M."/>
            <person name="Grisel S."/>
            <person name="Petersen M."/>
            <person name="Berrin J.G."/>
            <person name="Delaux P.M."/>
            <person name="Dal Grande F."/>
            <person name="Keller J."/>
        </authorList>
    </citation>
    <scope>NUCLEOTIDE SEQUENCE [LARGE SCALE GENOMIC DNA]</scope>
    <source>
        <strain evidence="2 3">SAG 216-7</strain>
    </source>
</reference>
<evidence type="ECO:0000313" key="3">
    <source>
        <dbReference type="Proteomes" id="UP001491310"/>
    </source>
</evidence>
<protein>
    <submittedName>
        <fullName evidence="2">Uncharacterized protein</fullName>
    </submittedName>
</protein>
<organism evidence="2 3">
    <name type="scientific">Coccomyxa subellipsoidea</name>
    <dbReference type="NCBI Taxonomy" id="248742"/>
    <lineage>
        <taxon>Eukaryota</taxon>
        <taxon>Viridiplantae</taxon>
        <taxon>Chlorophyta</taxon>
        <taxon>core chlorophytes</taxon>
        <taxon>Trebouxiophyceae</taxon>
        <taxon>Trebouxiophyceae incertae sedis</taxon>
        <taxon>Coccomyxaceae</taxon>
        <taxon>Coccomyxa</taxon>
    </lineage>
</organism>
<sequence length="117" mass="13204">MNKNLASIEKHIQGKKYRRAKELYDQGEFELIVEPELLEEEESEEEEAEALLDTNGGAHSSHMADRDEEAGVQTDEVLEAQETHAKSTAAACKSPKGRKQKPAQSRKKRQKADLDLR</sequence>
<keyword evidence="3" id="KW-1185">Reference proteome</keyword>
<evidence type="ECO:0000256" key="1">
    <source>
        <dbReference type="SAM" id="MobiDB-lite"/>
    </source>
</evidence>
<evidence type="ECO:0000313" key="2">
    <source>
        <dbReference type="EMBL" id="KAK9905454.1"/>
    </source>
</evidence>
<dbReference type="EMBL" id="JALJOT010000011">
    <property type="protein sequence ID" value="KAK9905454.1"/>
    <property type="molecule type" value="Genomic_DNA"/>
</dbReference>
<accession>A0ABR2YHF7</accession>
<gene>
    <name evidence="2" type="ORF">WJX75_000164</name>
</gene>
<feature type="region of interest" description="Disordered" evidence="1">
    <location>
        <begin position="36"/>
        <end position="117"/>
    </location>
</feature>
<name>A0ABR2YHF7_9CHLO</name>
<dbReference type="Proteomes" id="UP001491310">
    <property type="component" value="Unassembled WGS sequence"/>
</dbReference>
<proteinExistence type="predicted"/>